<sequence>LQHDIEHQPMESEAQSARLGHFNTLPQRPKVDKFKHRSGPKAQKHR</sequence>
<evidence type="ECO:0000256" key="1">
    <source>
        <dbReference type="SAM" id="MobiDB-lite"/>
    </source>
</evidence>
<feature type="compositionally biased region" description="Basic residues" evidence="1">
    <location>
        <begin position="33"/>
        <end position="46"/>
    </location>
</feature>
<evidence type="ECO:0000313" key="2">
    <source>
        <dbReference type="EMBL" id="CAF4393872.1"/>
    </source>
</evidence>
<comment type="caution">
    <text evidence="2">The sequence shown here is derived from an EMBL/GenBank/DDBJ whole genome shotgun (WGS) entry which is preliminary data.</text>
</comment>
<feature type="compositionally biased region" description="Basic and acidic residues" evidence="1">
    <location>
        <begin position="1"/>
        <end position="10"/>
    </location>
</feature>
<feature type="non-terminal residue" evidence="2">
    <location>
        <position position="1"/>
    </location>
</feature>
<evidence type="ECO:0000313" key="3">
    <source>
        <dbReference type="Proteomes" id="UP000663868"/>
    </source>
</evidence>
<feature type="region of interest" description="Disordered" evidence="1">
    <location>
        <begin position="1"/>
        <end position="46"/>
    </location>
</feature>
<protein>
    <submittedName>
        <fullName evidence="2">Uncharacterized protein</fullName>
    </submittedName>
</protein>
<accession>A0A820NUA5</accession>
<dbReference type="Proteomes" id="UP000663868">
    <property type="component" value="Unassembled WGS sequence"/>
</dbReference>
<reference evidence="2" key="1">
    <citation type="submission" date="2021-02" db="EMBL/GenBank/DDBJ databases">
        <authorList>
            <person name="Nowell W R."/>
        </authorList>
    </citation>
    <scope>NUCLEOTIDE SEQUENCE</scope>
</reference>
<name>A0A820NUA5_9BILA</name>
<proteinExistence type="predicted"/>
<dbReference type="AlphaFoldDB" id="A0A820NUA5"/>
<gene>
    <name evidence="2" type="ORF">KXQ929_LOCUS50619</name>
</gene>
<dbReference type="EMBL" id="CAJOBB010023554">
    <property type="protein sequence ID" value="CAF4393872.1"/>
    <property type="molecule type" value="Genomic_DNA"/>
</dbReference>
<organism evidence="2 3">
    <name type="scientific">Adineta steineri</name>
    <dbReference type="NCBI Taxonomy" id="433720"/>
    <lineage>
        <taxon>Eukaryota</taxon>
        <taxon>Metazoa</taxon>
        <taxon>Spiralia</taxon>
        <taxon>Gnathifera</taxon>
        <taxon>Rotifera</taxon>
        <taxon>Eurotatoria</taxon>
        <taxon>Bdelloidea</taxon>
        <taxon>Adinetida</taxon>
        <taxon>Adinetidae</taxon>
        <taxon>Adineta</taxon>
    </lineage>
</organism>